<dbReference type="AlphaFoldDB" id="A0A417ZAB5"/>
<dbReference type="InterPro" id="IPR029063">
    <property type="entry name" value="SAM-dependent_MTases_sf"/>
</dbReference>
<gene>
    <name evidence="1" type="ORF">D1832_02510</name>
</gene>
<evidence type="ECO:0000313" key="2">
    <source>
        <dbReference type="Proteomes" id="UP000285376"/>
    </source>
</evidence>
<reference evidence="1 2" key="1">
    <citation type="submission" date="2018-08" db="EMBL/GenBank/DDBJ databases">
        <title>Whole genome sequence analysis of Dermacoccus abyssi bacteria isolated from Deep Mariana trench Micromonospora spp reveals genes involved in the environmental adaptation and production of secondary metabolites.</title>
        <authorList>
            <person name="Abdel-Mageed W.M."/>
            <person name="Lehri B."/>
            <person name="Nouioui I."/>
            <person name="Goodfellow I."/>
            <person name="Jaspars M."/>
            <person name="Karlyshev A."/>
        </authorList>
    </citation>
    <scope>NUCLEOTIDE SEQUENCE [LARGE SCALE GENOMIC DNA]</scope>
    <source>
        <strain evidence="1 2">MT1.1</strain>
    </source>
</reference>
<dbReference type="GO" id="GO:0008168">
    <property type="term" value="F:methyltransferase activity"/>
    <property type="evidence" value="ECO:0007669"/>
    <property type="project" value="UniProtKB-KW"/>
</dbReference>
<keyword evidence="1" id="KW-0808">Transferase</keyword>
<organism evidence="1 2">
    <name type="scientific">Dermacoccus abyssi</name>
    <dbReference type="NCBI Taxonomy" id="322596"/>
    <lineage>
        <taxon>Bacteria</taxon>
        <taxon>Bacillati</taxon>
        <taxon>Actinomycetota</taxon>
        <taxon>Actinomycetes</taxon>
        <taxon>Micrococcales</taxon>
        <taxon>Dermacoccaceae</taxon>
        <taxon>Dermacoccus</taxon>
    </lineage>
</organism>
<protein>
    <submittedName>
        <fullName evidence="1">Class I SAM-dependent methyltransferase</fullName>
    </submittedName>
</protein>
<dbReference type="EMBL" id="QWLM01000002">
    <property type="protein sequence ID" value="RHW47587.1"/>
    <property type="molecule type" value="Genomic_DNA"/>
</dbReference>
<dbReference type="GO" id="GO:0032259">
    <property type="term" value="P:methylation"/>
    <property type="evidence" value="ECO:0007669"/>
    <property type="project" value="UniProtKB-KW"/>
</dbReference>
<dbReference type="Pfam" id="PF13578">
    <property type="entry name" value="Methyltransf_24"/>
    <property type="match status" value="1"/>
</dbReference>
<comment type="caution">
    <text evidence="1">The sequence shown here is derived from an EMBL/GenBank/DDBJ whole genome shotgun (WGS) entry which is preliminary data.</text>
</comment>
<dbReference type="Gene3D" id="3.40.50.150">
    <property type="entry name" value="Vaccinia Virus protein VP39"/>
    <property type="match status" value="1"/>
</dbReference>
<proteinExistence type="predicted"/>
<evidence type="ECO:0000313" key="1">
    <source>
        <dbReference type="EMBL" id="RHW47587.1"/>
    </source>
</evidence>
<sequence>MKTSAFFEALPALFTPDVQSGDPVDGSWKGLASQVAGYTAVNELAVLNEAARHLPEGEAYLEVGTFKGRSICAAVRGNAGKKFVVMENFMEFGMAGEMAREELMTNLAEHASDADVELLEGDCFKLMVEPGALDRPVGVYFYDGEHTLLSHYLALAVVEPLLANEALVLIDDASWPVVQKAHKLFLQRHKGWEIVETWDAAHADDPRWANGLHALTFRRVPGTARKLSGTDEALRRYQVTVQDRVNAVMWKAVGIVPGPITAVAKVLLGRSRKIGDDDSAK</sequence>
<name>A0A417ZAB5_9MICO</name>
<accession>A0A417ZAB5</accession>
<dbReference type="SUPFAM" id="SSF53335">
    <property type="entry name" value="S-adenosyl-L-methionine-dependent methyltransferases"/>
    <property type="match status" value="1"/>
</dbReference>
<keyword evidence="1" id="KW-0489">Methyltransferase</keyword>
<dbReference type="Proteomes" id="UP000285376">
    <property type="component" value="Unassembled WGS sequence"/>
</dbReference>
<dbReference type="RefSeq" id="WP_118912473.1">
    <property type="nucleotide sequence ID" value="NZ_CBCRVH010000002.1"/>
</dbReference>